<sequence>MSKGPQTYPGANTTAAWFQDNYPGSSMEVNVGVIHTTEGTSLPSYGGGGSAPTMTLVPDFKAKKLKAYQHFPIDKSGRALVNRSGGVETNTLNVFQVELVGTCDPSTSKKWGGKNTSHIFWPEAPDWALREVAKLFAWLEANHGIPLSCGVSFKAYPSSYGSNGVRMSNAKWNGYKGWCGHQHVPENDHGDPGNFPIAKVLEYAKGGAPATPKPTTPKPPTKPAPKPKPPAKPVVDLSNLIAAARRDPGLKQGGTTHAADVRIVEDALRREGLLSTKYASDGSFGSTTVTAYAAWQRRLGYQGKGADGIPGSDSLKRLGTKYGFTVKA</sequence>
<feature type="region of interest" description="Disordered" evidence="1">
    <location>
        <begin position="206"/>
        <end position="233"/>
    </location>
</feature>
<organism evidence="2 3">
    <name type="scientific">Streptomyces phage Celia</name>
    <dbReference type="NCBI Taxonomy" id="2590946"/>
    <lineage>
        <taxon>Viruses</taxon>
        <taxon>Duplodnaviria</taxon>
        <taxon>Heunggongvirae</taxon>
        <taxon>Uroviricota</taxon>
        <taxon>Caudoviricetes</taxon>
        <taxon>Arquatrovirinae</taxon>
        <taxon>Celiavirus</taxon>
        <taxon>Celiavirus celia</taxon>
    </lineage>
</organism>
<dbReference type="KEGG" id="vg:64470509"/>
<dbReference type="SUPFAM" id="SSF47090">
    <property type="entry name" value="PGBD-like"/>
    <property type="match status" value="1"/>
</dbReference>
<dbReference type="InterPro" id="IPR036365">
    <property type="entry name" value="PGBD-like_sf"/>
</dbReference>
<dbReference type="RefSeq" id="YP_010054592.1">
    <property type="nucleotide sequence ID" value="NC_054655.1"/>
</dbReference>
<dbReference type="EMBL" id="MN062705">
    <property type="protein sequence ID" value="QDP44231.1"/>
    <property type="molecule type" value="Genomic_DNA"/>
</dbReference>
<evidence type="ECO:0000256" key="1">
    <source>
        <dbReference type="SAM" id="MobiDB-lite"/>
    </source>
</evidence>
<feature type="compositionally biased region" description="Pro residues" evidence="1">
    <location>
        <begin position="211"/>
        <end position="232"/>
    </location>
</feature>
<evidence type="ECO:0000313" key="2">
    <source>
        <dbReference type="EMBL" id="QDP44231.1"/>
    </source>
</evidence>
<dbReference type="Proteomes" id="UP000317273">
    <property type="component" value="Segment"/>
</dbReference>
<evidence type="ECO:0000313" key="3">
    <source>
        <dbReference type="Proteomes" id="UP000317273"/>
    </source>
</evidence>
<gene>
    <name evidence="2" type="primary">28</name>
    <name evidence="2" type="ORF">SEA_CELIA_28</name>
</gene>
<accession>A0A516KRA8</accession>
<dbReference type="GeneID" id="64470509"/>
<keyword evidence="3" id="KW-1185">Reference proteome</keyword>
<proteinExistence type="predicted"/>
<dbReference type="InterPro" id="IPR036366">
    <property type="entry name" value="PGBDSf"/>
</dbReference>
<reference evidence="2 3" key="1">
    <citation type="submission" date="2019-06" db="EMBL/GenBank/DDBJ databases">
        <authorList>
            <person name="Lopez J."/>
            <person name="Ball K.N."/>
            <person name="Bhuiyan S."/>
            <person name="Nayek S."/>
            <person name="Sivoravong A."/>
            <person name="Hughes L.E."/>
            <person name="Garlena R.A."/>
            <person name="Russell D.A."/>
            <person name="Pope W.H."/>
            <person name="Jacobs-Sera D."/>
            <person name="Hatfull G.F."/>
        </authorList>
    </citation>
    <scope>NUCLEOTIDE SEQUENCE [LARGE SCALE GENOMIC DNA]</scope>
</reference>
<dbReference type="Gene3D" id="1.10.101.10">
    <property type="entry name" value="PGBD-like superfamily/PGBD"/>
    <property type="match status" value="1"/>
</dbReference>
<name>A0A516KRA8_9CAUD</name>
<protein>
    <submittedName>
        <fullName evidence="2">LysM-like endolysin</fullName>
    </submittedName>
</protein>